<gene>
    <name evidence="2" type="ORF">L596_008789</name>
</gene>
<comment type="caution">
    <text evidence="2">The sequence shown here is derived from an EMBL/GenBank/DDBJ whole genome shotgun (WGS) entry which is preliminary data.</text>
</comment>
<reference evidence="2 3" key="1">
    <citation type="journal article" date="2015" name="Genome Biol.">
        <title>Comparative genomics of Steinernema reveals deeply conserved gene regulatory networks.</title>
        <authorList>
            <person name="Dillman A.R."/>
            <person name="Macchietto M."/>
            <person name="Porter C.F."/>
            <person name="Rogers A."/>
            <person name="Williams B."/>
            <person name="Antoshechkin I."/>
            <person name="Lee M.M."/>
            <person name="Goodwin Z."/>
            <person name="Lu X."/>
            <person name="Lewis E.E."/>
            <person name="Goodrich-Blair H."/>
            <person name="Stock S.P."/>
            <person name="Adams B.J."/>
            <person name="Sternberg P.W."/>
            <person name="Mortazavi A."/>
        </authorList>
    </citation>
    <scope>NUCLEOTIDE SEQUENCE [LARGE SCALE GENOMIC DNA]</scope>
    <source>
        <strain evidence="2 3">ALL</strain>
    </source>
</reference>
<accession>A0A4U5PEN2</accession>
<feature type="compositionally biased region" description="Low complexity" evidence="1">
    <location>
        <begin position="68"/>
        <end position="80"/>
    </location>
</feature>
<sequence length="89" mass="9814">MPGGRQTEGGQTEEVPRFDLEFFDSDSLFLGHIENHSRHPFQFGGGGRARCSRFWARRPFRVPPPAPSKSSRGSKRGSSAACRAPRGPT</sequence>
<name>A0A4U5PEN2_STECR</name>
<organism evidence="2 3">
    <name type="scientific">Steinernema carpocapsae</name>
    <name type="common">Entomopathogenic nematode</name>
    <dbReference type="NCBI Taxonomy" id="34508"/>
    <lineage>
        <taxon>Eukaryota</taxon>
        <taxon>Metazoa</taxon>
        <taxon>Ecdysozoa</taxon>
        <taxon>Nematoda</taxon>
        <taxon>Chromadorea</taxon>
        <taxon>Rhabditida</taxon>
        <taxon>Tylenchina</taxon>
        <taxon>Panagrolaimomorpha</taxon>
        <taxon>Strongyloidoidea</taxon>
        <taxon>Steinernematidae</taxon>
        <taxon>Steinernema</taxon>
    </lineage>
</organism>
<dbReference type="EMBL" id="AZBU02000002">
    <property type="protein sequence ID" value="TKR94514.1"/>
    <property type="molecule type" value="Genomic_DNA"/>
</dbReference>
<evidence type="ECO:0000256" key="1">
    <source>
        <dbReference type="SAM" id="MobiDB-lite"/>
    </source>
</evidence>
<reference evidence="2 3" key="2">
    <citation type="journal article" date="2019" name="G3 (Bethesda)">
        <title>Hybrid Assembly of the Genome of the Entomopathogenic Nematode Steinernema carpocapsae Identifies the X-Chromosome.</title>
        <authorList>
            <person name="Serra L."/>
            <person name="Macchietto M."/>
            <person name="Macias-Munoz A."/>
            <person name="McGill C.J."/>
            <person name="Rodriguez I.M."/>
            <person name="Rodriguez B."/>
            <person name="Murad R."/>
            <person name="Mortazavi A."/>
        </authorList>
    </citation>
    <scope>NUCLEOTIDE SEQUENCE [LARGE SCALE GENOMIC DNA]</scope>
    <source>
        <strain evidence="2 3">ALL</strain>
    </source>
</reference>
<feature type="region of interest" description="Disordered" evidence="1">
    <location>
        <begin position="59"/>
        <end position="89"/>
    </location>
</feature>
<keyword evidence="3" id="KW-1185">Reference proteome</keyword>
<proteinExistence type="predicted"/>
<protein>
    <submittedName>
        <fullName evidence="2">Uncharacterized protein</fullName>
    </submittedName>
</protein>
<dbReference type="Proteomes" id="UP000298663">
    <property type="component" value="Unassembled WGS sequence"/>
</dbReference>
<evidence type="ECO:0000313" key="3">
    <source>
        <dbReference type="Proteomes" id="UP000298663"/>
    </source>
</evidence>
<evidence type="ECO:0000313" key="2">
    <source>
        <dbReference type="EMBL" id="TKR94514.1"/>
    </source>
</evidence>
<dbReference type="AlphaFoldDB" id="A0A4U5PEN2"/>